<dbReference type="GO" id="GO:0016491">
    <property type="term" value="F:oxidoreductase activity"/>
    <property type="evidence" value="ECO:0007669"/>
    <property type="project" value="TreeGrafter"/>
</dbReference>
<dbReference type="InterPro" id="IPR036280">
    <property type="entry name" value="Multihaem_cyt_sf"/>
</dbReference>
<dbReference type="Gene3D" id="1.10.1130.10">
    <property type="entry name" value="Flavocytochrome C3, Chain A"/>
    <property type="match status" value="2"/>
</dbReference>
<dbReference type="STRING" id="655353.SAMN04488056_106172"/>
<accession>A0A1I5HD94</accession>
<dbReference type="Pfam" id="PF13435">
    <property type="entry name" value="Cytochrome_C554"/>
    <property type="match status" value="2"/>
</dbReference>
<gene>
    <name evidence="4" type="ORF">SAMN04488056_106172</name>
</gene>
<keyword evidence="2" id="KW-1133">Transmembrane helix</keyword>
<feature type="transmembrane region" description="Helical" evidence="2">
    <location>
        <begin position="554"/>
        <end position="577"/>
    </location>
</feature>
<sequence length="584" mass="64102">MANFASKGRRPHIKALRGLVMAVSALSFVSLLSLSNIEALAASGQETLPHSPVNADAKASALQLSGKPAGGTADHSKFEILQQDFKSGPEVTKACLSCHTEAADQVQHTLHWKWETKNEATGQTLGKRTVINSFCGNVASNEPRCTSCHAGYGWEDMRQPPPSDPEAVDCLVCHADTALYKKFPTKAGHPLYEPTPWNGKIVQPPNLSMAAQSVTNPQRENCGSCHYYGGGGDGVKHGDLDSSLNHPDAALDVHMNADGLNMACTACHSGSGHQWPGSRYSTEAKPTTITNDGEETKTAKIRSLDQHAGLMEPSASCESCHSARPHDGNDIMGIKLNDHTDTVACQTCHVPEFARGGVATKTLWDWSTAGKLKDGKPYKVMDEHGHPSYMSEKGDFEYAENVQPFYSWFNGETTWTLLDDTIDPTKVVEINALGGSATDGKSRIWPFKRMHSRQPYDKANNQLVYNHVFGKDDTALWTNFDWDKSVPAAMEFIGKDFSGELGFVDTYMYWPITHMVAPKEQAVRCTECHAKEGRLDGITGIYMPGRDNFKWLDWIGYAAFGLTLLGVLIHALLRIIFRNRKTQA</sequence>
<name>A0A1I5HD94_9HYPH</name>
<reference evidence="4 5" key="1">
    <citation type="submission" date="2016-10" db="EMBL/GenBank/DDBJ databases">
        <authorList>
            <person name="de Groot N.N."/>
        </authorList>
    </citation>
    <scope>NUCLEOTIDE SEQUENCE [LARGE SCALE GENOMIC DNA]</scope>
    <source>
        <strain evidence="4 5">CGMCC 1.9157</strain>
    </source>
</reference>
<protein>
    <submittedName>
        <fullName evidence="4">Octaheme c-type cytochrome, tetrathionate reductase family</fullName>
    </submittedName>
</protein>
<dbReference type="Proteomes" id="UP000199236">
    <property type="component" value="Unassembled WGS sequence"/>
</dbReference>
<dbReference type="PIRSF" id="PIRSF039014">
    <property type="entry name" value="OTR_cyc"/>
    <property type="match status" value="1"/>
</dbReference>
<evidence type="ECO:0000259" key="3">
    <source>
        <dbReference type="Pfam" id="PF13435"/>
    </source>
</evidence>
<organism evidence="4 5">
    <name type="scientific">Cohaesibacter marisflavi</name>
    <dbReference type="NCBI Taxonomy" id="655353"/>
    <lineage>
        <taxon>Bacteria</taxon>
        <taxon>Pseudomonadati</taxon>
        <taxon>Pseudomonadota</taxon>
        <taxon>Alphaproteobacteria</taxon>
        <taxon>Hyphomicrobiales</taxon>
        <taxon>Cohaesibacteraceae</taxon>
    </lineage>
</organism>
<dbReference type="Pfam" id="PF11783">
    <property type="entry name" value="Cytochrome_cB"/>
    <property type="match status" value="1"/>
</dbReference>
<keyword evidence="5" id="KW-1185">Reference proteome</keyword>
<dbReference type="NCBIfam" id="TIGR04315">
    <property type="entry name" value="octaheme_Shew"/>
    <property type="match status" value="1"/>
</dbReference>
<feature type="domain" description="Cytochrome c-552/4" evidence="3">
    <location>
        <begin position="263"/>
        <end position="349"/>
    </location>
</feature>
<proteinExistence type="predicted"/>
<keyword evidence="2" id="KW-0812">Transmembrane</keyword>
<evidence type="ECO:0000256" key="2">
    <source>
        <dbReference type="SAM" id="Phobius"/>
    </source>
</evidence>
<feature type="domain" description="Cytochrome c-552/4" evidence="3">
    <location>
        <begin position="94"/>
        <end position="174"/>
    </location>
</feature>
<dbReference type="InterPro" id="IPR024673">
    <property type="entry name" value="Octahem_Cyt_c"/>
</dbReference>
<dbReference type="AlphaFoldDB" id="A0A1I5HD94"/>
<dbReference type="SUPFAM" id="SSF48695">
    <property type="entry name" value="Multiheme cytochromes"/>
    <property type="match status" value="1"/>
</dbReference>
<keyword evidence="1" id="KW-0732">Signal</keyword>
<dbReference type="RefSeq" id="WP_210186741.1">
    <property type="nucleotide sequence ID" value="NZ_FOVR01000006.1"/>
</dbReference>
<evidence type="ECO:0000313" key="4">
    <source>
        <dbReference type="EMBL" id="SFO46232.1"/>
    </source>
</evidence>
<evidence type="ECO:0000313" key="5">
    <source>
        <dbReference type="Proteomes" id="UP000199236"/>
    </source>
</evidence>
<dbReference type="PANTHER" id="PTHR35038:SF5">
    <property type="entry name" value="CYTOCHROME C-TYPE PROTEIN NRFB"/>
    <property type="match status" value="1"/>
</dbReference>
<dbReference type="PANTHER" id="PTHR35038">
    <property type="entry name" value="DISSIMILATORY SULFITE REDUCTASE SIRA"/>
    <property type="match status" value="1"/>
</dbReference>
<dbReference type="InterPro" id="IPR051829">
    <property type="entry name" value="Multiheme_Cytochr_ET"/>
</dbReference>
<evidence type="ECO:0000256" key="1">
    <source>
        <dbReference type="ARBA" id="ARBA00022729"/>
    </source>
</evidence>
<dbReference type="EMBL" id="FOVR01000006">
    <property type="protein sequence ID" value="SFO46232.1"/>
    <property type="molecule type" value="Genomic_DNA"/>
</dbReference>
<dbReference type="InterPro" id="IPR023155">
    <property type="entry name" value="Cyt_c-552/4"/>
</dbReference>
<keyword evidence="2" id="KW-0472">Membrane</keyword>